<evidence type="ECO:0000256" key="2">
    <source>
        <dbReference type="ARBA" id="ARBA00022552"/>
    </source>
</evidence>
<accession>A0A5C7F171</accession>
<dbReference type="EMBL" id="VPFL01000002">
    <property type="protein sequence ID" value="TXF13454.1"/>
    <property type="molecule type" value="Genomic_DNA"/>
</dbReference>
<name>A0A5C7F171_9PROT</name>
<evidence type="ECO:0000256" key="3">
    <source>
        <dbReference type="ARBA" id="ARBA00022603"/>
    </source>
</evidence>
<comment type="catalytic activity">
    <reaction evidence="6">
        <text>guanosine(527) in 16S rRNA + S-adenosyl-L-methionine = N(7)-methylguanosine(527) in 16S rRNA + S-adenosyl-L-homocysteine</text>
        <dbReference type="Rhea" id="RHEA:42732"/>
        <dbReference type="Rhea" id="RHEA-COMP:10209"/>
        <dbReference type="Rhea" id="RHEA-COMP:10210"/>
        <dbReference type="ChEBI" id="CHEBI:57856"/>
        <dbReference type="ChEBI" id="CHEBI:59789"/>
        <dbReference type="ChEBI" id="CHEBI:74269"/>
        <dbReference type="ChEBI" id="CHEBI:74480"/>
        <dbReference type="EC" id="2.1.1.170"/>
    </reaction>
</comment>
<evidence type="ECO:0000256" key="4">
    <source>
        <dbReference type="ARBA" id="ARBA00022679"/>
    </source>
</evidence>
<evidence type="ECO:0000313" key="7">
    <source>
        <dbReference type="EMBL" id="TXF13454.1"/>
    </source>
</evidence>
<feature type="binding site" evidence="6">
    <location>
        <begin position="110"/>
        <end position="112"/>
    </location>
    <ligand>
        <name>S-adenosyl-L-methionine</name>
        <dbReference type="ChEBI" id="CHEBI:59789"/>
    </ligand>
</feature>
<dbReference type="EC" id="2.1.1.170" evidence="6"/>
<feature type="binding site" evidence="6">
    <location>
        <begin position="138"/>
        <end position="139"/>
    </location>
    <ligand>
        <name>S-adenosyl-L-methionine</name>
        <dbReference type="ChEBI" id="CHEBI:59789"/>
    </ligand>
</feature>
<dbReference type="InterPro" id="IPR003682">
    <property type="entry name" value="rRNA_ssu_MeTfrase_G"/>
</dbReference>
<proteinExistence type="inferred from homology"/>
<feature type="binding site" evidence="6">
    <location>
        <position position="92"/>
    </location>
    <ligand>
        <name>S-adenosyl-L-methionine</name>
        <dbReference type="ChEBI" id="CHEBI:59789"/>
    </ligand>
</feature>
<reference evidence="7 8" key="1">
    <citation type="submission" date="2019-08" db="EMBL/GenBank/DDBJ databases">
        <title>Pelomicrobium methylotrophicum gen. nov., sp. nov. a moderately thermophilic, facultatively anaerobic, lithoautotrophic and methylotrophic bacterium isolated from a terrestrial mud volcano.</title>
        <authorList>
            <person name="Slobodkina G.B."/>
            <person name="Merkel A.Y."/>
            <person name="Slobodkin A.I."/>
        </authorList>
    </citation>
    <scope>NUCLEOTIDE SEQUENCE [LARGE SCALE GENOMIC DNA]</scope>
    <source>
        <strain evidence="7 8">SM250</strain>
    </source>
</reference>
<dbReference type="Proteomes" id="UP000321201">
    <property type="component" value="Unassembled WGS sequence"/>
</dbReference>
<comment type="caution">
    <text evidence="7">The sequence shown here is derived from an EMBL/GenBank/DDBJ whole genome shotgun (WGS) entry which is preliminary data.</text>
</comment>
<gene>
    <name evidence="6 7" type="primary">rsmG</name>
    <name evidence="7" type="ORF">FR698_01610</name>
</gene>
<evidence type="ECO:0000256" key="1">
    <source>
        <dbReference type="ARBA" id="ARBA00022490"/>
    </source>
</evidence>
<keyword evidence="3 6" id="KW-0489">Methyltransferase</keyword>
<dbReference type="Gene3D" id="3.40.50.150">
    <property type="entry name" value="Vaccinia Virus protein VP39"/>
    <property type="match status" value="1"/>
</dbReference>
<organism evidence="7 8">
    <name type="scientific">Pelomicrobium methylotrophicum</name>
    <dbReference type="NCBI Taxonomy" id="2602750"/>
    <lineage>
        <taxon>Bacteria</taxon>
        <taxon>Pseudomonadati</taxon>
        <taxon>Pseudomonadota</taxon>
        <taxon>Hydrogenophilia</taxon>
        <taxon>Hydrogenophilia incertae sedis</taxon>
        <taxon>Pelomicrobium</taxon>
    </lineage>
</organism>
<evidence type="ECO:0000256" key="6">
    <source>
        <dbReference type="HAMAP-Rule" id="MF_00074"/>
    </source>
</evidence>
<dbReference type="PANTHER" id="PTHR31760:SF0">
    <property type="entry name" value="S-ADENOSYL-L-METHIONINE-DEPENDENT METHYLTRANSFERASES SUPERFAMILY PROTEIN"/>
    <property type="match status" value="1"/>
</dbReference>
<dbReference type="AlphaFoldDB" id="A0A5C7F171"/>
<feature type="binding site" evidence="6">
    <location>
        <position position="153"/>
    </location>
    <ligand>
        <name>S-adenosyl-L-methionine</name>
        <dbReference type="ChEBI" id="CHEBI:59789"/>
    </ligand>
</feature>
<dbReference type="CDD" id="cd02440">
    <property type="entry name" value="AdoMet_MTases"/>
    <property type="match status" value="1"/>
</dbReference>
<keyword evidence="2 6" id="KW-0698">rRNA processing</keyword>
<protein>
    <recommendedName>
        <fullName evidence="6">Ribosomal RNA small subunit methyltransferase G</fullName>
        <ecNumber evidence="6">2.1.1.170</ecNumber>
    </recommendedName>
    <alternativeName>
        <fullName evidence="6">16S rRNA 7-methylguanosine methyltransferase</fullName>
        <shortName evidence="6">16S rRNA m7G methyltransferase</shortName>
    </alternativeName>
</protein>
<dbReference type="InParanoid" id="A0A5C7F171"/>
<keyword evidence="8" id="KW-1185">Reference proteome</keyword>
<dbReference type="NCBIfam" id="TIGR00138">
    <property type="entry name" value="rsmG_gidB"/>
    <property type="match status" value="1"/>
</dbReference>
<feature type="binding site" evidence="6">
    <location>
        <position position="87"/>
    </location>
    <ligand>
        <name>S-adenosyl-L-methionine</name>
        <dbReference type="ChEBI" id="CHEBI:59789"/>
    </ligand>
</feature>
<dbReference type="GO" id="GO:0005829">
    <property type="term" value="C:cytosol"/>
    <property type="evidence" value="ECO:0007669"/>
    <property type="project" value="TreeGrafter"/>
</dbReference>
<comment type="function">
    <text evidence="6">Specifically methylates the N7 position of guanine in position 527 of 16S rRNA.</text>
</comment>
<dbReference type="Pfam" id="PF02527">
    <property type="entry name" value="GidB"/>
    <property type="match status" value="1"/>
</dbReference>
<keyword evidence="1 6" id="KW-0963">Cytoplasm</keyword>
<dbReference type="HAMAP" id="MF_00074">
    <property type="entry name" value="16SrRNA_methyltr_G"/>
    <property type="match status" value="1"/>
</dbReference>
<dbReference type="OrthoDB" id="5296724at2"/>
<keyword evidence="5 6" id="KW-0949">S-adenosyl-L-methionine</keyword>
<dbReference type="PIRSF" id="PIRSF003078">
    <property type="entry name" value="GidB"/>
    <property type="match status" value="1"/>
</dbReference>
<comment type="similarity">
    <text evidence="6">Belongs to the methyltransferase superfamily. RNA methyltransferase RsmG family.</text>
</comment>
<sequence length="234" mass="24947">MSEAQILETGLAQLGLALAPSAIRRLLDYLGLLARWNRVYNLTAIRSPAGMVTHHLLDSLAILPLIEDLSLVEGDCPAAGLRMADVGSGAGLPGIPVAIACPALQVTLIESSHKKAAFLVHAKAELALANVVVERQRVETWAPPKPFDVVTSRAFAGLPEFLRLAGHLARPGGWILAMKGAFPTEELRHLPGDYTVERVVALSVPALDAARHAVVLRKGGQSMEESVSMPVGRR</sequence>
<keyword evidence="4 6" id="KW-0808">Transferase</keyword>
<evidence type="ECO:0000256" key="5">
    <source>
        <dbReference type="ARBA" id="ARBA00022691"/>
    </source>
</evidence>
<dbReference type="InterPro" id="IPR029063">
    <property type="entry name" value="SAM-dependent_MTases_sf"/>
</dbReference>
<dbReference type="PANTHER" id="PTHR31760">
    <property type="entry name" value="S-ADENOSYL-L-METHIONINE-DEPENDENT METHYLTRANSFERASES SUPERFAMILY PROTEIN"/>
    <property type="match status" value="1"/>
</dbReference>
<dbReference type="GO" id="GO:0070043">
    <property type="term" value="F:rRNA (guanine-N7-)-methyltransferase activity"/>
    <property type="evidence" value="ECO:0007669"/>
    <property type="project" value="UniProtKB-UniRule"/>
</dbReference>
<comment type="subcellular location">
    <subcellularLocation>
        <location evidence="6">Cytoplasm</location>
    </subcellularLocation>
</comment>
<evidence type="ECO:0000313" key="8">
    <source>
        <dbReference type="Proteomes" id="UP000321201"/>
    </source>
</evidence>
<dbReference type="FunCoup" id="A0A5C7F171">
    <property type="interactions" value="493"/>
</dbReference>
<dbReference type="SUPFAM" id="SSF53335">
    <property type="entry name" value="S-adenosyl-L-methionine-dependent methyltransferases"/>
    <property type="match status" value="1"/>
</dbReference>